<dbReference type="InterPro" id="IPR052935">
    <property type="entry name" value="Mg2+_PAP"/>
</dbReference>
<dbReference type="OrthoDB" id="2117591at2759"/>
<reference evidence="2 3" key="1">
    <citation type="journal article" date="2018" name="Mol. Biol. Evol.">
        <title>Broad Genomic Sampling Reveals a Smut Pathogenic Ancestry of the Fungal Clade Ustilaginomycotina.</title>
        <authorList>
            <person name="Kijpornyongpan T."/>
            <person name="Mondo S.J."/>
            <person name="Barry K."/>
            <person name="Sandor L."/>
            <person name="Lee J."/>
            <person name="Lipzen A."/>
            <person name="Pangilinan J."/>
            <person name="LaButti K."/>
            <person name="Hainaut M."/>
            <person name="Henrissat B."/>
            <person name="Grigoriev I.V."/>
            <person name="Spatafora J.W."/>
            <person name="Aime M.C."/>
        </authorList>
    </citation>
    <scope>NUCLEOTIDE SEQUENCE [LARGE SCALE GENOMIC DNA]</scope>
    <source>
        <strain evidence="2 3">MCA 4186</strain>
    </source>
</reference>
<evidence type="ECO:0000313" key="3">
    <source>
        <dbReference type="Proteomes" id="UP000245946"/>
    </source>
</evidence>
<organism evidence="2 3">
    <name type="scientific">Tilletiopsis washingtonensis</name>
    <dbReference type="NCBI Taxonomy" id="58919"/>
    <lineage>
        <taxon>Eukaryota</taxon>
        <taxon>Fungi</taxon>
        <taxon>Dikarya</taxon>
        <taxon>Basidiomycota</taxon>
        <taxon>Ustilaginomycotina</taxon>
        <taxon>Exobasidiomycetes</taxon>
        <taxon>Entylomatales</taxon>
        <taxon>Entylomatales incertae sedis</taxon>
        <taxon>Tilletiopsis</taxon>
    </lineage>
</organism>
<dbReference type="PANTHER" id="PTHR28208">
    <property type="entry name" value="PHOSPHATIDATE PHOSPHATASE APP1"/>
    <property type="match status" value="1"/>
</dbReference>
<dbReference type="GO" id="GO:0008195">
    <property type="term" value="F:phosphatidate phosphatase activity"/>
    <property type="evidence" value="ECO:0007669"/>
    <property type="project" value="InterPro"/>
</dbReference>
<dbReference type="EMBL" id="KZ819300">
    <property type="protein sequence ID" value="PWN96293.1"/>
    <property type="molecule type" value="Genomic_DNA"/>
</dbReference>
<dbReference type="STRING" id="58919.A0A316Z7Z3"/>
<dbReference type="SUPFAM" id="SSF56784">
    <property type="entry name" value="HAD-like"/>
    <property type="match status" value="1"/>
</dbReference>
<feature type="domain" description="Phosphatidate phosphatase APP1 catalytic" evidence="1">
    <location>
        <begin position="30"/>
        <end position="154"/>
    </location>
</feature>
<dbReference type="PANTHER" id="PTHR28208:SF3">
    <property type="entry name" value="PHOSPHATIDATE PHOSPHATASE APP1"/>
    <property type="match status" value="1"/>
</dbReference>
<dbReference type="GO" id="GO:0030479">
    <property type="term" value="C:actin cortical patch"/>
    <property type="evidence" value="ECO:0007669"/>
    <property type="project" value="TreeGrafter"/>
</dbReference>
<proteinExistence type="predicted"/>
<gene>
    <name evidence="2" type="ORF">FA09DRAFT_331518</name>
</gene>
<dbReference type="GeneID" id="37270605"/>
<dbReference type="RefSeq" id="XP_025596572.1">
    <property type="nucleotide sequence ID" value="XM_025743061.1"/>
</dbReference>
<dbReference type="Pfam" id="PF09949">
    <property type="entry name" value="APP1_cat"/>
    <property type="match status" value="1"/>
</dbReference>
<evidence type="ECO:0000259" key="1">
    <source>
        <dbReference type="Pfam" id="PF09949"/>
    </source>
</evidence>
<name>A0A316Z7Z3_9BASI</name>
<protein>
    <recommendedName>
        <fullName evidence="1">Phosphatidate phosphatase APP1 catalytic domain-containing protein</fullName>
    </recommendedName>
</protein>
<dbReference type="InterPro" id="IPR036412">
    <property type="entry name" value="HAD-like_sf"/>
</dbReference>
<dbReference type="AlphaFoldDB" id="A0A316Z7Z3"/>
<evidence type="ECO:0000313" key="2">
    <source>
        <dbReference type="EMBL" id="PWN96293.1"/>
    </source>
</evidence>
<sequence length="154" mass="17113">MPLLEGQQPEQGTWHYLHIDRSAPAPRSVRLISDVDDTVRHTHVLGGARQVFKNVFVRPTHEVQIPHAREWYAALADAGVAVHYCSNAPMELHLVVRGYLHDAGLPHGHLVLKHYPAASASSLLSSWLQPAAARKRTALLGILDDWPESTFLLV</sequence>
<dbReference type="InterPro" id="IPR019236">
    <property type="entry name" value="APP1_cat"/>
</dbReference>
<keyword evidence="3" id="KW-1185">Reference proteome</keyword>
<dbReference type="Proteomes" id="UP000245946">
    <property type="component" value="Unassembled WGS sequence"/>
</dbReference>
<accession>A0A316Z7Z3</accession>